<dbReference type="AlphaFoldDB" id="A0A2A6BQU3"/>
<feature type="region of interest" description="Disordered" evidence="1">
    <location>
        <begin position="79"/>
        <end position="132"/>
    </location>
</feature>
<dbReference type="EnsemblMetazoa" id="PPA44365.1">
    <property type="protein sequence ID" value="PPA44365.1"/>
    <property type="gene ID" value="WBGene00282734"/>
</dbReference>
<protein>
    <submittedName>
        <fullName evidence="2">Uncharacterized protein</fullName>
    </submittedName>
</protein>
<accession>A0A2A6BQU3</accession>
<dbReference type="Proteomes" id="UP000005239">
    <property type="component" value="Unassembled WGS sequence"/>
</dbReference>
<proteinExistence type="predicted"/>
<reference evidence="2" key="2">
    <citation type="submission" date="2022-06" db="UniProtKB">
        <authorList>
            <consortium name="EnsemblMetazoa"/>
        </authorList>
    </citation>
    <scope>IDENTIFICATION</scope>
    <source>
        <strain evidence="2">PS312</strain>
    </source>
</reference>
<keyword evidence="3" id="KW-1185">Reference proteome</keyword>
<evidence type="ECO:0000313" key="3">
    <source>
        <dbReference type="Proteomes" id="UP000005239"/>
    </source>
</evidence>
<name>A0A2A6BQU3_PRIPA</name>
<evidence type="ECO:0000256" key="1">
    <source>
        <dbReference type="SAM" id="MobiDB-lite"/>
    </source>
</evidence>
<sequence length="230" mass="25978">MNLGQHCNRKNERISLKERITKVVDDFGRHAGTVKLGDTLEFVLLLDGVAVGGFLGGVDQLVGQALLIPFLVAGGDHRDGHPSFPEPSVTSCEDNKEEVRKEAGKEVIESSDRRERKKSGERRNGGKMTQSGSKGREYLIVVGHIRLTALVIVGDFVIDFIDHLVHRRFPPITTSPVFRCSSQTFDPYDKESQGWRIVSLVVAHSRQLERRENKRPWEIEKPKIRNEEKD</sequence>
<feature type="compositionally biased region" description="Basic and acidic residues" evidence="1">
    <location>
        <begin position="93"/>
        <end position="114"/>
    </location>
</feature>
<gene>
    <name evidence="2" type="primary">WBGene00282734</name>
</gene>
<evidence type="ECO:0000313" key="2">
    <source>
        <dbReference type="EnsemblMetazoa" id="PPA44365.1"/>
    </source>
</evidence>
<organism evidence="2 3">
    <name type="scientific">Pristionchus pacificus</name>
    <name type="common">Parasitic nematode worm</name>
    <dbReference type="NCBI Taxonomy" id="54126"/>
    <lineage>
        <taxon>Eukaryota</taxon>
        <taxon>Metazoa</taxon>
        <taxon>Ecdysozoa</taxon>
        <taxon>Nematoda</taxon>
        <taxon>Chromadorea</taxon>
        <taxon>Rhabditida</taxon>
        <taxon>Rhabditina</taxon>
        <taxon>Diplogasteromorpha</taxon>
        <taxon>Diplogasteroidea</taxon>
        <taxon>Neodiplogasteridae</taxon>
        <taxon>Pristionchus</taxon>
    </lineage>
</organism>
<accession>A0A8R1V4R6</accession>
<reference evidence="3" key="1">
    <citation type="journal article" date="2008" name="Nat. Genet.">
        <title>The Pristionchus pacificus genome provides a unique perspective on nematode lifestyle and parasitism.</title>
        <authorList>
            <person name="Dieterich C."/>
            <person name="Clifton S.W."/>
            <person name="Schuster L.N."/>
            <person name="Chinwalla A."/>
            <person name="Delehaunty K."/>
            <person name="Dinkelacker I."/>
            <person name="Fulton L."/>
            <person name="Fulton R."/>
            <person name="Godfrey J."/>
            <person name="Minx P."/>
            <person name="Mitreva M."/>
            <person name="Roeseler W."/>
            <person name="Tian H."/>
            <person name="Witte H."/>
            <person name="Yang S.P."/>
            <person name="Wilson R.K."/>
            <person name="Sommer R.J."/>
        </authorList>
    </citation>
    <scope>NUCLEOTIDE SEQUENCE [LARGE SCALE GENOMIC DNA]</scope>
    <source>
        <strain evidence="3">PS312</strain>
    </source>
</reference>